<dbReference type="OrthoDB" id="2359033at2759"/>
<keyword evidence="4" id="KW-1185">Reference proteome</keyword>
<evidence type="ECO:0000256" key="1">
    <source>
        <dbReference type="SAM" id="MobiDB-lite"/>
    </source>
</evidence>
<name>A0A1Q9EFH2_SYMMI</name>
<dbReference type="Pfam" id="PF07707">
    <property type="entry name" value="BACK"/>
    <property type="match status" value="1"/>
</dbReference>
<evidence type="ECO:0000259" key="2">
    <source>
        <dbReference type="PROSITE" id="PS50097"/>
    </source>
</evidence>
<feature type="compositionally biased region" description="Basic and acidic residues" evidence="1">
    <location>
        <begin position="557"/>
        <end position="570"/>
    </location>
</feature>
<organism evidence="3 4">
    <name type="scientific">Symbiodinium microadriaticum</name>
    <name type="common">Dinoflagellate</name>
    <name type="synonym">Zooxanthella microadriatica</name>
    <dbReference type="NCBI Taxonomy" id="2951"/>
    <lineage>
        <taxon>Eukaryota</taxon>
        <taxon>Sar</taxon>
        <taxon>Alveolata</taxon>
        <taxon>Dinophyceae</taxon>
        <taxon>Suessiales</taxon>
        <taxon>Symbiodiniaceae</taxon>
        <taxon>Symbiodinium</taxon>
    </lineage>
</organism>
<dbReference type="InterPro" id="IPR000210">
    <property type="entry name" value="BTB/POZ_dom"/>
</dbReference>
<feature type="domain" description="BTB" evidence="2">
    <location>
        <begin position="22"/>
        <end position="96"/>
    </location>
</feature>
<dbReference type="Proteomes" id="UP000186817">
    <property type="component" value="Unassembled WGS sequence"/>
</dbReference>
<feature type="region of interest" description="Disordered" evidence="1">
    <location>
        <begin position="545"/>
        <end position="575"/>
    </location>
</feature>
<dbReference type="PROSITE" id="PS50097">
    <property type="entry name" value="BTB"/>
    <property type="match status" value="1"/>
</dbReference>
<dbReference type="InterPro" id="IPR011333">
    <property type="entry name" value="SKP1/BTB/POZ_sf"/>
</dbReference>
<dbReference type="SMART" id="SM00225">
    <property type="entry name" value="BTB"/>
    <property type="match status" value="1"/>
</dbReference>
<dbReference type="Gene3D" id="3.30.710.10">
    <property type="entry name" value="Potassium Channel Kv1.1, Chain A"/>
    <property type="match status" value="1"/>
</dbReference>
<dbReference type="InterPro" id="IPR011705">
    <property type="entry name" value="BACK"/>
</dbReference>
<proteinExistence type="predicted"/>
<feature type="region of interest" description="Disordered" evidence="1">
    <location>
        <begin position="682"/>
        <end position="702"/>
    </location>
</feature>
<evidence type="ECO:0000313" key="4">
    <source>
        <dbReference type="Proteomes" id="UP000186817"/>
    </source>
</evidence>
<dbReference type="PANTHER" id="PTHR45774">
    <property type="entry name" value="BTB/POZ DOMAIN-CONTAINING"/>
    <property type="match status" value="1"/>
</dbReference>
<protein>
    <submittedName>
        <fullName evidence="3">BTB/POZ domain-containing protein 6-A</fullName>
    </submittedName>
</protein>
<gene>
    <name evidence="3" type="primary">btbd6a</name>
    <name evidence="3" type="ORF">AK812_SmicGene10519</name>
</gene>
<accession>A0A1Q9EFH2</accession>
<sequence>MNRSDAKHKRMQVMLENSATYSDVEFQVGPDGESFFGLKAIYARASEVFSKMFFEAGFREQHETSPRVVVKVEDIMPKSFRQLHRWVYDMDVTLTWDTVFGILDAARKYMVEDLELQCRRWVALEAREAAGAVGLFSAAAAGQWFQWSQALRSRVESFGAAALAACPEATRQLPTDTFMTLLTSEDLCVEKEEEVFEAVQAWAAAANERGEDPAAVWQKMAESDVIHFPLLDVRFFAENVVLQNRLTQEQSLVVFVSKAMGSYPARQASLLARLQLILRDCSAEDATSIIDTILELRQENTYPQTLAHCLVQKALADYEHCSEWVSMWTELWGALRAEGLRDECVRATVDYCQNLFEEDPSPENLIGVWICPYDTLGLVRVLCKLNDSRKLAVLPLIKVLEALVRKAEESAPQGGCTCDPVSAATELAAHLDKIRSRNGHLTALQNLRSLQQRLEAMSGHRKEEMLSPDHREASASPSLFDLFDSPAMAAFVDASSACSAADFVFQTSSLRPFLNHPGIEKAGTAFHKPMNPEHAVQEKQINAGLSLRPFVGPKDSAPLRRPDKASERSGRRPRGLMANNFARTMPPRHFRISDASPSVQMYIGQQSLGATHSKEQNRTVPSEDELTSFQFFEEPDDPRVAVPAHRIGDEPQGRLRPYVSDRSAKKKISMDPSESALCLTAKPKPLHTTTTAPSPSKGHGSAKPVLANAGLLQFMLPSFGFPATIAEEATLEQLLFSPSHHDERFQLLET</sequence>
<evidence type="ECO:0000313" key="3">
    <source>
        <dbReference type="EMBL" id="OLQ06186.1"/>
    </source>
</evidence>
<dbReference type="SUPFAM" id="SSF54695">
    <property type="entry name" value="POZ domain"/>
    <property type="match status" value="1"/>
</dbReference>
<dbReference type="AlphaFoldDB" id="A0A1Q9EFH2"/>
<dbReference type="Pfam" id="PF00651">
    <property type="entry name" value="BTB"/>
    <property type="match status" value="1"/>
</dbReference>
<dbReference type="EMBL" id="LSRX01000165">
    <property type="protein sequence ID" value="OLQ06186.1"/>
    <property type="molecule type" value="Genomic_DNA"/>
</dbReference>
<reference evidence="3 4" key="1">
    <citation type="submission" date="2016-02" db="EMBL/GenBank/DDBJ databases">
        <title>Genome analysis of coral dinoflagellate symbionts highlights evolutionary adaptations to a symbiotic lifestyle.</title>
        <authorList>
            <person name="Aranda M."/>
            <person name="Li Y."/>
            <person name="Liew Y.J."/>
            <person name="Baumgarten S."/>
            <person name="Simakov O."/>
            <person name="Wilson M."/>
            <person name="Piel J."/>
            <person name="Ashoor H."/>
            <person name="Bougouffa S."/>
            <person name="Bajic V.B."/>
            <person name="Ryu T."/>
            <person name="Ravasi T."/>
            <person name="Bayer T."/>
            <person name="Micklem G."/>
            <person name="Kim H."/>
            <person name="Bhak J."/>
            <person name="Lajeunesse T.C."/>
            <person name="Voolstra C.R."/>
        </authorList>
    </citation>
    <scope>NUCLEOTIDE SEQUENCE [LARGE SCALE GENOMIC DNA]</scope>
    <source>
        <strain evidence="3 4">CCMP2467</strain>
    </source>
</reference>
<comment type="caution">
    <text evidence="3">The sequence shown here is derived from an EMBL/GenBank/DDBJ whole genome shotgun (WGS) entry which is preliminary data.</text>
</comment>
<dbReference type="Gene3D" id="1.25.40.420">
    <property type="match status" value="1"/>
</dbReference>
<dbReference type="PANTHER" id="PTHR45774:SF3">
    <property type="entry name" value="BTB (POZ) DOMAIN-CONTAINING 2B-RELATED"/>
    <property type="match status" value="1"/>
</dbReference>